<dbReference type="Proteomes" id="UP000186303">
    <property type="component" value="Chromosome 3"/>
</dbReference>
<evidence type="ECO:0000256" key="2">
    <source>
        <dbReference type="RuleBase" id="RU410713"/>
    </source>
</evidence>
<dbReference type="Pfam" id="PF03556">
    <property type="entry name" value="Cullin_binding"/>
    <property type="match status" value="1"/>
</dbReference>
<name>A0A1M8A617_MALS4</name>
<dbReference type="GO" id="GO:0097602">
    <property type="term" value="F:cullin family protein binding"/>
    <property type="evidence" value="ECO:0007669"/>
    <property type="project" value="TreeGrafter"/>
</dbReference>
<evidence type="ECO:0000313" key="5">
    <source>
        <dbReference type="Proteomes" id="UP000186303"/>
    </source>
</evidence>
<dbReference type="InterPro" id="IPR009060">
    <property type="entry name" value="UBA-like_sf"/>
</dbReference>
<keyword evidence="1" id="KW-0833">Ubl conjugation pathway</keyword>
<dbReference type="AlphaFoldDB" id="A0A1M8A617"/>
<dbReference type="Gene3D" id="1.10.238.10">
    <property type="entry name" value="EF-hand"/>
    <property type="match status" value="1"/>
</dbReference>
<feature type="domain" description="DCUN1" evidence="3">
    <location>
        <begin position="63"/>
        <end position="296"/>
    </location>
</feature>
<dbReference type="Gene3D" id="1.10.8.10">
    <property type="entry name" value="DNA helicase RuvA subunit, C-terminal domain"/>
    <property type="match status" value="1"/>
</dbReference>
<keyword evidence="4" id="KW-0436">Ligase</keyword>
<dbReference type="SUPFAM" id="SSF46934">
    <property type="entry name" value="UBA-like"/>
    <property type="match status" value="1"/>
</dbReference>
<dbReference type="PANTHER" id="PTHR12281:SF31">
    <property type="entry name" value="DCN1-LIKE PROTEIN 3"/>
    <property type="match status" value="1"/>
</dbReference>
<dbReference type="STRING" id="1230383.A0A1M8A617"/>
<dbReference type="InterPro" id="IPR014764">
    <property type="entry name" value="DCN-prot"/>
</dbReference>
<dbReference type="GO" id="GO:0000151">
    <property type="term" value="C:ubiquitin ligase complex"/>
    <property type="evidence" value="ECO:0007669"/>
    <property type="project" value="TreeGrafter"/>
</dbReference>
<dbReference type="Pfam" id="PF14555">
    <property type="entry name" value="UBA_4"/>
    <property type="match status" value="1"/>
</dbReference>
<dbReference type="PANTHER" id="PTHR12281">
    <property type="entry name" value="RP42 RELATED"/>
    <property type="match status" value="1"/>
</dbReference>
<protein>
    <recommendedName>
        <fullName evidence="2">Defective in cullin neddylation protein</fullName>
    </recommendedName>
</protein>
<proteinExistence type="predicted"/>
<dbReference type="GO" id="GO:0031624">
    <property type="term" value="F:ubiquitin conjugating enzyme binding"/>
    <property type="evidence" value="ECO:0007669"/>
    <property type="project" value="TreeGrafter"/>
</dbReference>
<dbReference type="InterPro" id="IPR005176">
    <property type="entry name" value="PONY_dom"/>
</dbReference>
<dbReference type="InterPro" id="IPR042460">
    <property type="entry name" value="DCN1-like_PONY"/>
</dbReference>
<evidence type="ECO:0000313" key="4">
    <source>
        <dbReference type="EMBL" id="SHO77913.1"/>
    </source>
</evidence>
<dbReference type="GO" id="GO:0045116">
    <property type="term" value="P:protein neddylation"/>
    <property type="evidence" value="ECO:0007669"/>
    <property type="project" value="TreeGrafter"/>
</dbReference>
<organism evidence="4 5">
    <name type="scientific">Malassezia sympodialis (strain ATCC 42132)</name>
    <name type="common">Atopic eczema-associated yeast</name>
    <dbReference type="NCBI Taxonomy" id="1230383"/>
    <lineage>
        <taxon>Eukaryota</taxon>
        <taxon>Fungi</taxon>
        <taxon>Dikarya</taxon>
        <taxon>Basidiomycota</taxon>
        <taxon>Ustilaginomycotina</taxon>
        <taxon>Malasseziomycetes</taxon>
        <taxon>Malasseziales</taxon>
        <taxon>Malasseziaceae</taxon>
        <taxon>Malassezia</taxon>
    </lineage>
</organism>
<evidence type="ECO:0000256" key="1">
    <source>
        <dbReference type="ARBA" id="ARBA00022786"/>
    </source>
</evidence>
<dbReference type="VEuPathDB" id="FungiDB:MSYG_2255"/>
<dbReference type="OrthoDB" id="27198at2759"/>
<keyword evidence="5" id="KW-1185">Reference proteome</keyword>
<dbReference type="OMA" id="LWCKFLQ"/>
<accession>A0A1M8A617</accession>
<dbReference type="Gene3D" id="1.10.238.200">
    <property type="entry name" value="Cullin, PONY binding domain"/>
    <property type="match status" value="1"/>
</dbReference>
<dbReference type="GO" id="GO:0032182">
    <property type="term" value="F:ubiquitin-like protein binding"/>
    <property type="evidence" value="ECO:0007669"/>
    <property type="project" value="TreeGrafter"/>
</dbReference>
<gene>
    <name evidence="4" type="ORF">MSYG_2255</name>
</gene>
<dbReference type="PROSITE" id="PS51229">
    <property type="entry name" value="DCUN1"/>
    <property type="match status" value="1"/>
</dbReference>
<dbReference type="GO" id="GO:0016874">
    <property type="term" value="F:ligase activity"/>
    <property type="evidence" value="ECO:0007669"/>
    <property type="project" value="UniProtKB-KW"/>
</dbReference>
<evidence type="ECO:0000259" key="3">
    <source>
        <dbReference type="PROSITE" id="PS51229"/>
    </source>
</evidence>
<reference evidence="5" key="1">
    <citation type="journal article" date="2017" name="Nucleic Acids Res.">
        <title>Proteogenomics produces comprehensive and highly accurate protein-coding gene annotation in a complete genome assembly of Malassezia sympodialis.</title>
        <authorList>
            <person name="Zhu Y."/>
            <person name="Engstroem P.G."/>
            <person name="Tellgren-Roth C."/>
            <person name="Baudo C.D."/>
            <person name="Kennell J.C."/>
            <person name="Sun S."/>
            <person name="Billmyre R.B."/>
            <person name="Schroeder M.S."/>
            <person name="Andersson A."/>
            <person name="Holm T."/>
            <person name="Sigurgeirsson B."/>
            <person name="Wu G."/>
            <person name="Sankaranarayanan S.R."/>
            <person name="Siddharthan R."/>
            <person name="Sanyal K."/>
            <person name="Lundeberg J."/>
            <person name="Nystedt B."/>
            <person name="Boekhout T."/>
            <person name="Dawson T.L. Jr."/>
            <person name="Heitman J."/>
            <person name="Scheynius A."/>
            <person name="Lehtioe J."/>
        </authorList>
    </citation>
    <scope>NUCLEOTIDE SEQUENCE [LARGE SCALE GENOMIC DNA]</scope>
    <source>
        <strain evidence="5">ATCC 42132</strain>
    </source>
</reference>
<sequence length="299" mass="33901">MVSKASRSVLVQRFCAVTNAPSDVAQAYLKAHNSRLEFAIDAYLTEQSSQNLVPRLSAQQEKDARAQLTTQFDRLRDELDPNLISYDGSITLLDELGVDPASVDVLPLSFYLESPALGQFTRSEFLNGWLRLGVGVSPISDQEELRRQQRQSMARVMDAFRANAPVVPKFKSTEKASSQKGLYTAVYEYTFAFARAEGQKNLPLDMAVTFWELLLPHAPVYDVDGTKAAAGRPSFSPVQWELWKRFLTTTSNLRVVSKDTWTQFLAFMQEIDPRFETHDYEAAWPSVIDEFVAWVREQQ</sequence>
<comment type="function">
    <text evidence="2">Neddylation of cullins play an essential role in the regulation of SCF-type complexes activity.</text>
</comment>
<dbReference type="EMBL" id="LT671823">
    <property type="protein sequence ID" value="SHO77913.1"/>
    <property type="molecule type" value="Genomic_DNA"/>
</dbReference>